<accession>A0A1Y0LGF4</accession>
<feature type="transmembrane region" description="Helical" evidence="1">
    <location>
        <begin position="29"/>
        <end position="45"/>
    </location>
</feature>
<dbReference type="KEGG" id="tci:A7K98_04695"/>
<dbReference type="AlphaFoldDB" id="A0A1Y0LGF4"/>
<gene>
    <name evidence="3" type="ORF">A7K98_04695</name>
    <name evidence="4" type="ORF">A7K99_04695</name>
</gene>
<dbReference type="EMBL" id="CP015579">
    <property type="protein sequence ID" value="ARU93153.1"/>
    <property type="molecule type" value="Genomic_DNA"/>
</dbReference>
<organism evidence="3 6">
    <name type="scientific">Tatumella citrea</name>
    <name type="common">Pantoea citrea</name>
    <dbReference type="NCBI Taxonomy" id="53336"/>
    <lineage>
        <taxon>Bacteria</taxon>
        <taxon>Pseudomonadati</taxon>
        <taxon>Pseudomonadota</taxon>
        <taxon>Gammaproteobacteria</taxon>
        <taxon>Enterobacterales</taxon>
        <taxon>Erwiniaceae</taxon>
        <taxon>Tatumella</taxon>
    </lineage>
</organism>
<feature type="transmembrane region" description="Helical" evidence="1">
    <location>
        <begin position="52"/>
        <end position="73"/>
    </location>
</feature>
<evidence type="ECO:0000259" key="2">
    <source>
        <dbReference type="Pfam" id="PF01478"/>
    </source>
</evidence>
<evidence type="ECO:0000313" key="5">
    <source>
        <dbReference type="Proteomes" id="UP000195729"/>
    </source>
</evidence>
<name>A0A1Y0LGF4_TATCI</name>
<evidence type="ECO:0000313" key="3">
    <source>
        <dbReference type="EMBL" id="ARU93153.1"/>
    </source>
</evidence>
<dbReference type="InterPro" id="IPR000045">
    <property type="entry name" value="Prepilin_IV_endopep_pep"/>
</dbReference>
<dbReference type="Proteomes" id="UP000195814">
    <property type="component" value="Chromosome"/>
</dbReference>
<dbReference type="GO" id="GO:0004190">
    <property type="term" value="F:aspartic-type endopeptidase activity"/>
    <property type="evidence" value="ECO:0007669"/>
    <property type="project" value="InterPro"/>
</dbReference>
<dbReference type="EMBL" id="CP015581">
    <property type="protein sequence ID" value="ARU97192.1"/>
    <property type="molecule type" value="Genomic_DNA"/>
</dbReference>
<sequence length="139" mass="15109">MTMFIYSLLVLLLLSVCYTDISSRKIKNNTVMLVALLSLIIAVTINGNVNILWPLMTLIVGMLLVIANVIGAGDIKLIAALSLSIPADQMVNFLFLVTLSGIPLILIVIFLRLLHKGSRKMTLPYGVAISCGYLLLHLG</sequence>
<dbReference type="GO" id="GO:0016020">
    <property type="term" value="C:membrane"/>
    <property type="evidence" value="ECO:0007669"/>
    <property type="project" value="InterPro"/>
</dbReference>
<reference evidence="5 6" key="1">
    <citation type="submission" date="2016-05" db="EMBL/GenBank/DDBJ databases">
        <title>Complete genome sequence of two 2,5-diketo-D-glunonic acid producing strain Tatumella citrea.</title>
        <authorList>
            <person name="Duan C."/>
            <person name="Yang J."/>
            <person name="Yang S."/>
        </authorList>
    </citation>
    <scope>NUCLEOTIDE SEQUENCE [LARGE SCALE GENOMIC DNA]</scope>
    <source>
        <strain evidence="4 5">ATCC 39140</strain>
        <strain evidence="3 6">DSM 13699</strain>
    </source>
</reference>
<keyword evidence="1" id="KW-0472">Membrane</keyword>
<feature type="domain" description="Prepilin type IV endopeptidase peptidase" evidence="2">
    <location>
        <begin position="8"/>
        <end position="105"/>
    </location>
</feature>
<dbReference type="Gene3D" id="1.20.120.1220">
    <property type="match status" value="1"/>
</dbReference>
<keyword evidence="1" id="KW-0812">Transmembrane</keyword>
<feature type="transmembrane region" description="Helical" evidence="1">
    <location>
        <begin position="93"/>
        <end position="114"/>
    </location>
</feature>
<dbReference type="Pfam" id="PF01478">
    <property type="entry name" value="Peptidase_A24"/>
    <property type="match status" value="1"/>
</dbReference>
<dbReference type="Proteomes" id="UP000195729">
    <property type="component" value="Chromosome"/>
</dbReference>
<evidence type="ECO:0000313" key="4">
    <source>
        <dbReference type="EMBL" id="ARU97192.1"/>
    </source>
</evidence>
<evidence type="ECO:0000313" key="6">
    <source>
        <dbReference type="Proteomes" id="UP000195814"/>
    </source>
</evidence>
<keyword evidence="1" id="KW-1133">Transmembrane helix</keyword>
<keyword evidence="5" id="KW-1185">Reference proteome</keyword>
<protein>
    <recommendedName>
        <fullName evidence="2">Prepilin type IV endopeptidase peptidase domain-containing protein</fullName>
    </recommendedName>
</protein>
<proteinExistence type="predicted"/>
<evidence type="ECO:0000256" key="1">
    <source>
        <dbReference type="SAM" id="Phobius"/>
    </source>
</evidence>